<feature type="signal peptide" evidence="1">
    <location>
        <begin position="1"/>
        <end position="21"/>
    </location>
</feature>
<dbReference type="KEGG" id="cvn:111126403"/>
<reference evidence="4" key="1">
    <citation type="submission" date="2025-08" db="UniProtKB">
        <authorList>
            <consortium name="RefSeq"/>
        </authorList>
    </citation>
    <scope>IDENTIFICATION</scope>
    <source>
        <tissue evidence="4">Whole sample</tissue>
    </source>
</reference>
<keyword evidence="1" id="KW-0732">Signal</keyword>
<accession>A0A8B8DFJ7</accession>
<dbReference type="OrthoDB" id="6082314at2759"/>
<dbReference type="PROSITE" id="PS50041">
    <property type="entry name" value="C_TYPE_LECTIN_2"/>
    <property type="match status" value="1"/>
</dbReference>
<organism evidence="3 4">
    <name type="scientific">Crassostrea virginica</name>
    <name type="common">Eastern oyster</name>
    <dbReference type="NCBI Taxonomy" id="6565"/>
    <lineage>
        <taxon>Eukaryota</taxon>
        <taxon>Metazoa</taxon>
        <taxon>Spiralia</taxon>
        <taxon>Lophotrochozoa</taxon>
        <taxon>Mollusca</taxon>
        <taxon>Bivalvia</taxon>
        <taxon>Autobranchia</taxon>
        <taxon>Pteriomorphia</taxon>
        <taxon>Ostreida</taxon>
        <taxon>Ostreoidea</taxon>
        <taxon>Ostreidae</taxon>
        <taxon>Crassostrea</taxon>
    </lineage>
</organism>
<dbReference type="Gene3D" id="3.10.100.10">
    <property type="entry name" value="Mannose-Binding Protein A, subunit A"/>
    <property type="match status" value="1"/>
</dbReference>
<feature type="domain" description="C-type lectin" evidence="2">
    <location>
        <begin position="25"/>
        <end position="135"/>
    </location>
</feature>
<keyword evidence="3" id="KW-1185">Reference proteome</keyword>
<dbReference type="InterPro" id="IPR016186">
    <property type="entry name" value="C-type_lectin-like/link_sf"/>
</dbReference>
<feature type="chain" id="PRO_5034751497" evidence="1">
    <location>
        <begin position="22"/>
        <end position="155"/>
    </location>
</feature>
<dbReference type="GeneID" id="111126403"/>
<dbReference type="Proteomes" id="UP000694844">
    <property type="component" value="Chromosome 3"/>
</dbReference>
<evidence type="ECO:0000259" key="2">
    <source>
        <dbReference type="PROSITE" id="PS50041"/>
    </source>
</evidence>
<dbReference type="RefSeq" id="XP_022326718.1">
    <property type="nucleotide sequence ID" value="XM_022471010.1"/>
</dbReference>
<protein>
    <submittedName>
        <fullName evidence="4">Uncharacterized protein LOC111126403</fullName>
    </submittedName>
</protein>
<dbReference type="CDD" id="cd00037">
    <property type="entry name" value="CLECT"/>
    <property type="match status" value="1"/>
</dbReference>
<dbReference type="SMART" id="SM00034">
    <property type="entry name" value="CLECT"/>
    <property type="match status" value="1"/>
</dbReference>
<name>A0A8B8DFJ7_CRAVI</name>
<evidence type="ECO:0000313" key="3">
    <source>
        <dbReference type="Proteomes" id="UP000694844"/>
    </source>
</evidence>
<evidence type="ECO:0000313" key="4">
    <source>
        <dbReference type="RefSeq" id="XP_022326718.1"/>
    </source>
</evidence>
<dbReference type="InterPro" id="IPR001304">
    <property type="entry name" value="C-type_lectin-like"/>
</dbReference>
<dbReference type="Pfam" id="PF00059">
    <property type="entry name" value="Lectin_C"/>
    <property type="match status" value="1"/>
</dbReference>
<dbReference type="AlphaFoldDB" id="A0A8B8DFJ7"/>
<gene>
    <name evidence="4" type="primary">LOC111126403</name>
</gene>
<evidence type="ECO:0000256" key="1">
    <source>
        <dbReference type="SAM" id="SignalP"/>
    </source>
</evidence>
<sequence length="155" mass="17354">MNGFIAAFGLFVLVLIGTTNARSKYQIVDYNSSIRSWDDARAACRRSGRSWDLVKIDNFNEDTALKNMLAAECNSGGDGWFIGGKSENGRWTWADGSRMVYQNFPPSPPTTLARDNFPQSVVVNYAVIFKGDFQWGYVAPRPAPRMGYICENMNC</sequence>
<dbReference type="InterPro" id="IPR016187">
    <property type="entry name" value="CTDL_fold"/>
</dbReference>
<proteinExistence type="predicted"/>
<dbReference type="SUPFAM" id="SSF56436">
    <property type="entry name" value="C-type lectin-like"/>
    <property type="match status" value="1"/>
</dbReference>